<dbReference type="RefSeq" id="WP_084230873.1">
    <property type="nucleotide sequence ID" value="NZ_FWWR01000009.1"/>
</dbReference>
<sequence length="281" mass="30918">MIFSPKNIEELKELLSSKDSNTYFIAGGTDLIIKIKNKKITDYNIIDLTKVVEFKNIVEDESTVSIGSLVTMTELTQNKIIREQFNSIYKAAYHLGSEQIRNLATIGGNLANASQSADVLLSLYSLEADIKVLSASGEMRIIPIRELIVGKEKTSLQHDEVIAEIILKKDAQRITGFCKIGSRKAVTISKVSCAANLILEDNKISSAIVCLGAVGTTPTKAKLIEDYLTGKALNEIESSVLKDLGSEEIDLAIPTRSSRNYKRMAAKGLMEDLLQDLNYEL</sequence>
<dbReference type="PROSITE" id="PS51387">
    <property type="entry name" value="FAD_PCMH"/>
    <property type="match status" value="1"/>
</dbReference>
<evidence type="ECO:0000259" key="3">
    <source>
        <dbReference type="PROSITE" id="PS51387"/>
    </source>
</evidence>
<keyword evidence="1" id="KW-0285">Flavoprotein</keyword>
<dbReference type="InterPro" id="IPR016169">
    <property type="entry name" value="FAD-bd_PCMH_sub2"/>
</dbReference>
<dbReference type="EMBL" id="FWWR01000009">
    <property type="protein sequence ID" value="SMB88049.1"/>
    <property type="molecule type" value="Genomic_DNA"/>
</dbReference>
<dbReference type="SUPFAM" id="SSF55447">
    <property type="entry name" value="CO dehydrogenase flavoprotein C-terminal domain-like"/>
    <property type="match status" value="1"/>
</dbReference>
<dbReference type="InterPro" id="IPR036683">
    <property type="entry name" value="CO_DH_flav_C_dom_sf"/>
</dbReference>
<evidence type="ECO:0000256" key="1">
    <source>
        <dbReference type="ARBA" id="ARBA00022630"/>
    </source>
</evidence>
<evidence type="ECO:0000313" key="5">
    <source>
        <dbReference type="Proteomes" id="UP000192368"/>
    </source>
</evidence>
<evidence type="ECO:0000313" key="4">
    <source>
        <dbReference type="EMBL" id="SMB88049.1"/>
    </source>
</evidence>
<dbReference type="AlphaFoldDB" id="A0A1W1V3V0"/>
<dbReference type="OrthoDB" id="9774454at2"/>
<dbReference type="InterPro" id="IPR002346">
    <property type="entry name" value="Mopterin_DH_FAD-bd"/>
</dbReference>
<name>A0A1W1V3V0_PEPAS</name>
<dbReference type="Pfam" id="PF03450">
    <property type="entry name" value="CO_deh_flav_C"/>
    <property type="match status" value="1"/>
</dbReference>
<dbReference type="InterPro" id="IPR016167">
    <property type="entry name" value="FAD-bd_PCMH_sub1"/>
</dbReference>
<reference evidence="5" key="1">
    <citation type="submission" date="2017-04" db="EMBL/GenBank/DDBJ databases">
        <authorList>
            <person name="Varghese N."/>
            <person name="Submissions S."/>
        </authorList>
    </citation>
    <scope>NUCLEOTIDE SEQUENCE [LARGE SCALE GENOMIC DNA]</scope>
    <source>
        <strain evidence="5">DSM 20463</strain>
    </source>
</reference>
<evidence type="ECO:0000256" key="2">
    <source>
        <dbReference type="ARBA" id="ARBA00023002"/>
    </source>
</evidence>
<dbReference type="InterPro" id="IPR036318">
    <property type="entry name" value="FAD-bd_PCMH-like_sf"/>
</dbReference>
<dbReference type="SMART" id="SM01092">
    <property type="entry name" value="CO_deh_flav_C"/>
    <property type="match status" value="1"/>
</dbReference>
<feature type="domain" description="FAD-binding PCMH-type" evidence="3">
    <location>
        <begin position="1"/>
        <end position="172"/>
    </location>
</feature>
<dbReference type="Pfam" id="PF00941">
    <property type="entry name" value="FAD_binding_5"/>
    <property type="match status" value="1"/>
</dbReference>
<dbReference type="Proteomes" id="UP000192368">
    <property type="component" value="Unassembled WGS sequence"/>
</dbReference>
<protein>
    <submittedName>
        <fullName evidence="4">Carbon-monoxide dehydrogenase medium subunit</fullName>
    </submittedName>
</protein>
<dbReference type="PANTHER" id="PTHR42659:SF9">
    <property type="entry name" value="XANTHINE DEHYDROGENASE FAD-BINDING SUBUNIT XDHB-RELATED"/>
    <property type="match status" value="1"/>
</dbReference>
<dbReference type="Gene3D" id="3.30.390.50">
    <property type="entry name" value="CO dehydrogenase flavoprotein, C-terminal domain"/>
    <property type="match status" value="1"/>
</dbReference>
<gene>
    <name evidence="4" type="ORF">SAMN00017477_1320</name>
</gene>
<dbReference type="PANTHER" id="PTHR42659">
    <property type="entry name" value="XANTHINE DEHYDROGENASE SUBUNIT C-RELATED"/>
    <property type="match status" value="1"/>
</dbReference>
<keyword evidence="5" id="KW-1185">Reference proteome</keyword>
<dbReference type="Gene3D" id="3.30.465.10">
    <property type="match status" value="1"/>
</dbReference>
<dbReference type="InterPro" id="IPR051312">
    <property type="entry name" value="Diverse_Substr_Oxidored"/>
</dbReference>
<dbReference type="InterPro" id="IPR005107">
    <property type="entry name" value="CO_DH_flav_C"/>
</dbReference>
<keyword evidence="2" id="KW-0560">Oxidoreductase</keyword>
<proteinExistence type="predicted"/>
<dbReference type="Gene3D" id="3.30.43.10">
    <property type="entry name" value="Uridine Diphospho-n-acetylenolpyruvylglucosamine Reductase, domain 2"/>
    <property type="match status" value="1"/>
</dbReference>
<dbReference type="SUPFAM" id="SSF56176">
    <property type="entry name" value="FAD-binding/transporter-associated domain-like"/>
    <property type="match status" value="1"/>
</dbReference>
<dbReference type="GO" id="GO:0016491">
    <property type="term" value="F:oxidoreductase activity"/>
    <property type="evidence" value="ECO:0007669"/>
    <property type="project" value="UniProtKB-KW"/>
</dbReference>
<dbReference type="InterPro" id="IPR016166">
    <property type="entry name" value="FAD-bd_PCMH"/>
</dbReference>
<dbReference type="STRING" id="573058.SAMN00017477_1320"/>
<accession>A0A1W1V3V0</accession>
<dbReference type="GO" id="GO:0071949">
    <property type="term" value="F:FAD binding"/>
    <property type="evidence" value="ECO:0007669"/>
    <property type="project" value="InterPro"/>
</dbReference>
<organism evidence="4 5">
    <name type="scientific">Peptoniphilus asaccharolyticus DSM 20463</name>
    <dbReference type="NCBI Taxonomy" id="573058"/>
    <lineage>
        <taxon>Bacteria</taxon>
        <taxon>Bacillati</taxon>
        <taxon>Bacillota</taxon>
        <taxon>Tissierellia</taxon>
        <taxon>Tissierellales</taxon>
        <taxon>Peptoniphilaceae</taxon>
        <taxon>Peptoniphilus</taxon>
    </lineage>
</organism>